<dbReference type="AlphaFoldDB" id="A0AAD9PM79"/>
<comment type="caution">
    <text evidence="10">The sequence shown here is derived from an EMBL/GenBank/DDBJ whole genome shotgun (WGS) entry which is preliminary data.</text>
</comment>
<evidence type="ECO:0000256" key="7">
    <source>
        <dbReference type="ARBA" id="ARBA00022691"/>
    </source>
</evidence>
<dbReference type="KEGG" id="bdw:94334757"/>
<dbReference type="RefSeq" id="XP_067804301.1">
    <property type="nucleotide sequence ID" value="XM_067945510.1"/>
</dbReference>
<keyword evidence="6" id="KW-0808">Transferase</keyword>
<dbReference type="InterPro" id="IPR029063">
    <property type="entry name" value="SAM-dependent_MTases_sf"/>
</dbReference>
<keyword evidence="8" id="KW-0539">Nucleus</keyword>
<dbReference type="EMBL" id="JALLKP010000001">
    <property type="protein sequence ID" value="KAK2197459.1"/>
    <property type="molecule type" value="Genomic_DNA"/>
</dbReference>
<keyword evidence="7" id="KW-0949">S-adenosyl-L-methionine</keyword>
<organism evidence="10 11">
    <name type="scientific">Babesia duncani</name>
    <dbReference type="NCBI Taxonomy" id="323732"/>
    <lineage>
        <taxon>Eukaryota</taxon>
        <taxon>Sar</taxon>
        <taxon>Alveolata</taxon>
        <taxon>Apicomplexa</taxon>
        <taxon>Aconoidasida</taxon>
        <taxon>Piroplasmida</taxon>
        <taxon>Babesiidae</taxon>
        <taxon>Babesia</taxon>
    </lineage>
</organism>
<sequence>MTTYNLERLARHSRTFKVDYDDDTVVYSVVPKEESNNFSTDALYIKVADIDATKASRVVRDGEYQGGYTIWEATWVLLSFLHEHLEKNSNLALELGCGNGLCGLLALELGYNVMFQDLNQDVFQEALIPNYLLSPMGSSAIGPDAENVTVQLEDLDCSENIKCQKIMGYEVEKKRHNSLEKYVTKHKVQLLACEWSALCNEQPPGLSAAIGNCKVILASEVTYLQRNFESLSRVLELFLAADGVAYVASKRLYFGLDGGTFSFVEYINTHVSNGGCGSHKLIAKVAATKRPSNSANIIDIVEIRKL</sequence>
<dbReference type="EC" id="2.1.1.85" evidence="3"/>
<dbReference type="GO" id="GO:0032259">
    <property type="term" value="P:methylation"/>
    <property type="evidence" value="ECO:0007669"/>
    <property type="project" value="UniProtKB-KW"/>
</dbReference>
<comment type="subcellular location">
    <subcellularLocation>
        <location evidence="2">Cytoplasm</location>
    </subcellularLocation>
    <subcellularLocation>
        <location evidence="1">Nucleus</location>
    </subcellularLocation>
</comment>
<gene>
    <name evidence="10" type="ORF">BdWA1_000459</name>
</gene>
<dbReference type="Pfam" id="PF10294">
    <property type="entry name" value="Methyltransf_16"/>
    <property type="match status" value="1"/>
</dbReference>
<accession>A0AAD9PM79</accession>
<proteinExistence type="inferred from homology"/>
<evidence type="ECO:0000256" key="9">
    <source>
        <dbReference type="ARBA" id="ARBA00038126"/>
    </source>
</evidence>
<keyword evidence="5 10" id="KW-0489">Methyltransferase</keyword>
<dbReference type="SUPFAM" id="SSF53335">
    <property type="entry name" value="S-adenosyl-L-methionine-dependent methyltransferases"/>
    <property type="match status" value="1"/>
</dbReference>
<dbReference type="PANTHER" id="PTHR14614:SF39">
    <property type="entry name" value="HISTIDINE PROTEIN METHYLTRANSFERASE 1 HOMOLOG"/>
    <property type="match status" value="1"/>
</dbReference>
<evidence type="ECO:0000256" key="8">
    <source>
        <dbReference type="ARBA" id="ARBA00023242"/>
    </source>
</evidence>
<protein>
    <recommendedName>
        <fullName evidence="3">protein-histidine N-methyltransferase</fullName>
        <ecNumber evidence="3">2.1.1.85</ecNumber>
    </recommendedName>
</protein>
<dbReference type="GO" id="GO:0018064">
    <property type="term" value="F:protein-L-histidine N-tele-methyltransferase activity"/>
    <property type="evidence" value="ECO:0007669"/>
    <property type="project" value="UniProtKB-EC"/>
</dbReference>
<comment type="similarity">
    <text evidence="9">Belongs to the methyltransferase superfamily. METTL18 family.</text>
</comment>
<evidence type="ECO:0000313" key="10">
    <source>
        <dbReference type="EMBL" id="KAK2197459.1"/>
    </source>
</evidence>
<evidence type="ECO:0000256" key="4">
    <source>
        <dbReference type="ARBA" id="ARBA00022490"/>
    </source>
</evidence>
<evidence type="ECO:0000256" key="1">
    <source>
        <dbReference type="ARBA" id="ARBA00004123"/>
    </source>
</evidence>
<dbReference type="GO" id="GO:0005634">
    <property type="term" value="C:nucleus"/>
    <property type="evidence" value="ECO:0007669"/>
    <property type="project" value="UniProtKB-SubCell"/>
</dbReference>
<dbReference type="Gene3D" id="3.40.50.150">
    <property type="entry name" value="Vaccinia Virus protein VP39"/>
    <property type="match status" value="1"/>
</dbReference>
<keyword evidence="4" id="KW-0963">Cytoplasm</keyword>
<name>A0AAD9PM79_9APIC</name>
<evidence type="ECO:0000256" key="2">
    <source>
        <dbReference type="ARBA" id="ARBA00004496"/>
    </source>
</evidence>
<dbReference type="GeneID" id="94334757"/>
<reference evidence="10" key="1">
    <citation type="journal article" date="2023" name="Nat. Microbiol.">
        <title>Babesia duncani multi-omics identifies virulence factors and drug targets.</title>
        <authorList>
            <person name="Singh P."/>
            <person name="Lonardi S."/>
            <person name="Liang Q."/>
            <person name="Vydyam P."/>
            <person name="Khabirova E."/>
            <person name="Fang T."/>
            <person name="Gihaz S."/>
            <person name="Thekkiniath J."/>
            <person name="Munshi M."/>
            <person name="Abel S."/>
            <person name="Ciampossin L."/>
            <person name="Batugedara G."/>
            <person name="Gupta M."/>
            <person name="Lu X.M."/>
            <person name="Lenz T."/>
            <person name="Chakravarty S."/>
            <person name="Cornillot E."/>
            <person name="Hu Y."/>
            <person name="Ma W."/>
            <person name="Gonzalez L.M."/>
            <person name="Sanchez S."/>
            <person name="Estrada K."/>
            <person name="Sanchez-Flores A."/>
            <person name="Montero E."/>
            <person name="Harb O.S."/>
            <person name="Le Roch K.G."/>
            <person name="Mamoun C.B."/>
        </authorList>
    </citation>
    <scope>NUCLEOTIDE SEQUENCE</scope>
    <source>
        <strain evidence="10">WA1</strain>
    </source>
</reference>
<dbReference type="InterPro" id="IPR019410">
    <property type="entry name" value="Methyltransf_16"/>
</dbReference>
<evidence type="ECO:0000313" key="11">
    <source>
        <dbReference type="Proteomes" id="UP001214638"/>
    </source>
</evidence>
<evidence type="ECO:0000256" key="3">
    <source>
        <dbReference type="ARBA" id="ARBA00012533"/>
    </source>
</evidence>
<dbReference type="Proteomes" id="UP001214638">
    <property type="component" value="Unassembled WGS sequence"/>
</dbReference>
<keyword evidence="11" id="KW-1185">Reference proteome</keyword>
<dbReference type="GO" id="GO:0005737">
    <property type="term" value="C:cytoplasm"/>
    <property type="evidence" value="ECO:0007669"/>
    <property type="project" value="UniProtKB-SubCell"/>
</dbReference>
<evidence type="ECO:0000256" key="5">
    <source>
        <dbReference type="ARBA" id="ARBA00022603"/>
    </source>
</evidence>
<evidence type="ECO:0000256" key="6">
    <source>
        <dbReference type="ARBA" id="ARBA00022679"/>
    </source>
</evidence>
<dbReference type="PANTHER" id="PTHR14614">
    <property type="entry name" value="HEPATOCELLULAR CARCINOMA-ASSOCIATED ANTIGEN"/>
    <property type="match status" value="1"/>
</dbReference>